<dbReference type="Pfam" id="PF00672">
    <property type="entry name" value="HAMP"/>
    <property type="match status" value="1"/>
</dbReference>
<dbReference type="AlphaFoldDB" id="A0A3M0HWP4"/>
<evidence type="ECO:0000256" key="9">
    <source>
        <dbReference type="ARBA" id="ARBA00023012"/>
    </source>
</evidence>
<dbReference type="SUPFAM" id="SSF47384">
    <property type="entry name" value="Homodimeric domain of signal transducing histidine kinase"/>
    <property type="match status" value="1"/>
</dbReference>
<evidence type="ECO:0000256" key="2">
    <source>
        <dbReference type="ARBA" id="ARBA00004236"/>
    </source>
</evidence>
<evidence type="ECO:0000256" key="5">
    <source>
        <dbReference type="ARBA" id="ARBA00022679"/>
    </source>
</evidence>
<dbReference type="SUPFAM" id="SSF55874">
    <property type="entry name" value="ATPase domain of HSP90 chaperone/DNA topoisomerase II/histidine kinase"/>
    <property type="match status" value="1"/>
</dbReference>
<dbReference type="OrthoDB" id="9786919at2"/>
<gene>
    <name evidence="14" type="ORF">CTZ28_39525</name>
</gene>
<feature type="domain" description="HAMP" evidence="13">
    <location>
        <begin position="159"/>
        <end position="212"/>
    </location>
</feature>
<name>A0A3M0HWP4_9ACTN</name>
<keyword evidence="5" id="KW-0808">Transferase</keyword>
<dbReference type="InterPro" id="IPR036097">
    <property type="entry name" value="HisK_dim/P_sf"/>
</dbReference>
<dbReference type="InterPro" id="IPR004358">
    <property type="entry name" value="Sig_transdc_His_kin-like_C"/>
</dbReference>
<protein>
    <recommendedName>
        <fullName evidence="3">histidine kinase</fullName>
        <ecNumber evidence="3">2.7.13.3</ecNumber>
    </recommendedName>
</protein>
<evidence type="ECO:0000256" key="1">
    <source>
        <dbReference type="ARBA" id="ARBA00000085"/>
    </source>
</evidence>
<evidence type="ECO:0000256" key="11">
    <source>
        <dbReference type="SAM" id="MobiDB-lite"/>
    </source>
</evidence>
<dbReference type="SMART" id="SM00388">
    <property type="entry name" value="HisKA"/>
    <property type="match status" value="1"/>
</dbReference>
<dbReference type="PANTHER" id="PTHR45436">
    <property type="entry name" value="SENSOR HISTIDINE KINASE YKOH"/>
    <property type="match status" value="1"/>
</dbReference>
<comment type="catalytic activity">
    <reaction evidence="1">
        <text>ATP + protein L-histidine = ADP + protein N-phospho-L-histidine.</text>
        <dbReference type="EC" id="2.7.13.3"/>
    </reaction>
</comment>
<dbReference type="Pfam" id="PF00512">
    <property type="entry name" value="HisKA"/>
    <property type="match status" value="1"/>
</dbReference>
<dbReference type="PROSITE" id="PS50885">
    <property type="entry name" value="HAMP"/>
    <property type="match status" value="1"/>
</dbReference>
<keyword evidence="4" id="KW-0597">Phosphoprotein</keyword>
<dbReference type="CDD" id="cd06225">
    <property type="entry name" value="HAMP"/>
    <property type="match status" value="1"/>
</dbReference>
<evidence type="ECO:0000259" key="12">
    <source>
        <dbReference type="PROSITE" id="PS50109"/>
    </source>
</evidence>
<dbReference type="Gene3D" id="3.30.565.10">
    <property type="entry name" value="Histidine kinase-like ATPase, C-terminal domain"/>
    <property type="match status" value="1"/>
</dbReference>
<dbReference type="InterPro" id="IPR003594">
    <property type="entry name" value="HATPase_dom"/>
</dbReference>
<keyword evidence="15" id="KW-1185">Reference proteome</keyword>
<keyword evidence="10" id="KW-0472">Membrane</keyword>
<dbReference type="Pfam" id="PF02518">
    <property type="entry name" value="HATPase_c"/>
    <property type="match status" value="1"/>
</dbReference>
<evidence type="ECO:0000256" key="4">
    <source>
        <dbReference type="ARBA" id="ARBA00022553"/>
    </source>
</evidence>
<dbReference type="CDD" id="cd00075">
    <property type="entry name" value="HATPase"/>
    <property type="match status" value="1"/>
</dbReference>
<evidence type="ECO:0000313" key="15">
    <source>
        <dbReference type="Proteomes" id="UP000270471"/>
    </source>
</evidence>
<evidence type="ECO:0000256" key="7">
    <source>
        <dbReference type="ARBA" id="ARBA00022777"/>
    </source>
</evidence>
<dbReference type="InterPro" id="IPR003660">
    <property type="entry name" value="HAMP_dom"/>
</dbReference>
<keyword evidence="8" id="KW-1133">Transmembrane helix</keyword>
<reference evidence="14 15" key="1">
    <citation type="submission" date="2017-11" db="EMBL/GenBank/DDBJ databases">
        <title>Draft genome of actinobacteria isolated from guarana (Paullinia cupana (Mart.) Ducke.</title>
        <authorList>
            <person name="Siqueira K.A."/>
            <person name="Liotti R.G."/>
            <person name="Mendes T.A.O."/>
            <person name="Soares M.A."/>
        </authorList>
    </citation>
    <scope>NUCLEOTIDE SEQUENCE [LARGE SCALE GENOMIC DNA]</scope>
    <source>
        <strain evidence="14 15">193</strain>
    </source>
</reference>
<feature type="domain" description="Histidine kinase" evidence="12">
    <location>
        <begin position="220"/>
        <end position="428"/>
    </location>
</feature>
<evidence type="ECO:0000256" key="3">
    <source>
        <dbReference type="ARBA" id="ARBA00012438"/>
    </source>
</evidence>
<accession>A0A3M0HWP4</accession>
<dbReference type="Gene3D" id="6.10.340.10">
    <property type="match status" value="1"/>
</dbReference>
<dbReference type="CDD" id="cd00082">
    <property type="entry name" value="HisKA"/>
    <property type="match status" value="1"/>
</dbReference>
<keyword evidence="9" id="KW-0902">Two-component regulatory system</keyword>
<evidence type="ECO:0000256" key="10">
    <source>
        <dbReference type="ARBA" id="ARBA00023136"/>
    </source>
</evidence>
<keyword evidence="6" id="KW-0812">Transmembrane</keyword>
<dbReference type="SMART" id="SM00387">
    <property type="entry name" value="HATPase_c"/>
    <property type="match status" value="1"/>
</dbReference>
<proteinExistence type="predicted"/>
<dbReference type="GO" id="GO:0000155">
    <property type="term" value="F:phosphorelay sensor kinase activity"/>
    <property type="evidence" value="ECO:0007669"/>
    <property type="project" value="InterPro"/>
</dbReference>
<evidence type="ECO:0000259" key="13">
    <source>
        <dbReference type="PROSITE" id="PS50885"/>
    </source>
</evidence>
<keyword evidence="7 14" id="KW-0418">Kinase</keyword>
<dbReference type="Gene3D" id="1.10.287.130">
    <property type="match status" value="1"/>
</dbReference>
<dbReference type="Proteomes" id="UP000270471">
    <property type="component" value="Unassembled WGS sequence"/>
</dbReference>
<dbReference type="SMART" id="SM00304">
    <property type="entry name" value="HAMP"/>
    <property type="match status" value="1"/>
</dbReference>
<feature type="region of interest" description="Disordered" evidence="11">
    <location>
        <begin position="427"/>
        <end position="469"/>
    </location>
</feature>
<dbReference type="PROSITE" id="PS50109">
    <property type="entry name" value="HIS_KIN"/>
    <property type="match status" value="1"/>
</dbReference>
<evidence type="ECO:0000256" key="6">
    <source>
        <dbReference type="ARBA" id="ARBA00022692"/>
    </source>
</evidence>
<evidence type="ECO:0000313" key="14">
    <source>
        <dbReference type="EMBL" id="RMB80548.1"/>
    </source>
</evidence>
<dbReference type="SUPFAM" id="SSF158472">
    <property type="entry name" value="HAMP domain-like"/>
    <property type="match status" value="1"/>
</dbReference>
<evidence type="ECO:0000256" key="8">
    <source>
        <dbReference type="ARBA" id="ARBA00022989"/>
    </source>
</evidence>
<dbReference type="EMBL" id="PENI01000041">
    <property type="protein sequence ID" value="RMB80548.1"/>
    <property type="molecule type" value="Genomic_DNA"/>
</dbReference>
<dbReference type="InterPro" id="IPR003661">
    <property type="entry name" value="HisK_dim/P_dom"/>
</dbReference>
<dbReference type="PRINTS" id="PR00344">
    <property type="entry name" value="BCTRLSENSOR"/>
</dbReference>
<dbReference type="GO" id="GO:0005886">
    <property type="term" value="C:plasma membrane"/>
    <property type="evidence" value="ECO:0007669"/>
    <property type="project" value="UniProtKB-SubCell"/>
</dbReference>
<comment type="caution">
    <text evidence="14">The sequence shown here is derived from an EMBL/GenBank/DDBJ whole genome shotgun (WGS) entry which is preliminary data.</text>
</comment>
<dbReference type="InterPro" id="IPR005467">
    <property type="entry name" value="His_kinase_dom"/>
</dbReference>
<dbReference type="EC" id="2.7.13.3" evidence="3"/>
<sequence length="469" mass="50277">MTGATVLLVVWLHASLISGLDQTALQRAQVVASDTGSDHIPPNVPSIGHGEGAVQVVDGKGVVLASSSNLRGHPRAFGFPASRSDTPRAHTVNDIPIGQGGTWRAVGIPAGTPRTPVTVYVAVPTESVDHGLAQLTAALATGVPAVVALLTGVVWLLTGRALRPVDALRAQTAEITASDLNRRVNVPPADDALGRLATTFNDLLARLDTAARRQRRFVADAAHELRNPLSTLHTRLEVAAHHPGAVDGHSLATGLLQESERLTRLVDDLLQLARLDARPRLRTRPVDLDEVVYTEVREARRRTPLIIDQHSVGAARVQGDADALARVVRNLLDNALRHAETRIDVTLHTQHGTAQLVVADDGPGIPEADRERVFGRFTRLDDARARDTGGTGLGLAIVRDIVTAHHGTAHIEDNRPGARLVVLLPVEHQPAEDQPTGPGTMSRPDTTRMYYRSPSPTRPDTALHSRSDK</sequence>
<comment type="subcellular location">
    <subcellularLocation>
        <location evidence="2">Cell membrane</location>
    </subcellularLocation>
</comment>
<dbReference type="InterPro" id="IPR036890">
    <property type="entry name" value="HATPase_C_sf"/>
</dbReference>
<dbReference type="PANTHER" id="PTHR45436:SF5">
    <property type="entry name" value="SENSOR HISTIDINE KINASE TRCS"/>
    <property type="match status" value="1"/>
</dbReference>
<dbReference type="InterPro" id="IPR050428">
    <property type="entry name" value="TCS_sensor_his_kinase"/>
</dbReference>
<organism evidence="14 15">
    <name type="scientific">Streptomyces shenzhenensis</name>
    <dbReference type="NCBI Taxonomy" id="943815"/>
    <lineage>
        <taxon>Bacteria</taxon>
        <taxon>Bacillati</taxon>
        <taxon>Actinomycetota</taxon>
        <taxon>Actinomycetes</taxon>
        <taxon>Kitasatosporales</taxon>
        <taxon>Streptomycetaceae</taxon>
        <taxon>Streptomyces</taxon>
    </lineage>
</organism>